<dbReference type="EMBL" id="AP028212">
    <property type="protein sequence ID" value="BEI87931.1"/>
    <property type="molecule type" value="Genomic_DNA"/>
</dbReference>
<sequence>MGLAQSQPSNTPDRGAGVAAYFLPAPSAQLTHDHPRSASIAAEVEAALGRLPPDIVHRIMDLAGMWTVCRRTNRRPLVVHAGGAEHGLGGTDWRTGQEDEAAGLVDGPGDVWYLVSAPVGCLGEEDKAGRGREDWDASDGPAILGSERAAWLSESRKQRLERDVIEQTEGEEEDQDQESNIERQCWWLRRIVLETFSRDQGWTVNDDHYGTYVWSYSWFELGLLRGGHEVGPRHLVQFNVVAGQYFKVHRVELDGTHPLVRAARDGDRVVVWVRAMEPGWQNVVKRAALTLHAAPFAPH</sequence>
<dbReference type="Proteomes" id="UP001233271">
    <property type="component" value="Chromosome 1"/>
</dbReference>
<dbReference type="AlphaFoldDB" id="A0AA48IBR7"/>
<reference evidence="1" key="1">
    <citation type="journal article" date="2023" name="BMC Genomics">
        <title>Chromosome-level genome assemblies of Cutaneotrichosporon spp. (Trichosporonales, Basidiomycota) reveal imbalanced evolution between nucleotide sequences and chromosome synteny.</title>
        <authorList>
            <person name="Kobayashi Y."/>
            <person name="Kayamori A."/>
            <person name="Aoki K."/>
            <person name="Shiwa Y."/>
            <person name="Matsutani M."/>
            <person name="Fujita N."/>
            <person name="Sugita T."/>
            <person name="Iwasaki W."/>
            <person name="Tanaka N."/>
            <person name="Takashima M."/>
        </authorList>
    </citation>
    <scope>NUCLEOTIDE SEQUENCE</scope>
    <source>
        <strain evidence="1">HIS019</strain>
    </source>
</reference>
<evidence type="ECO:0000313" key="2">
    <source>
        <dbReference type="Proteomes" id="UP001233271"/>
    </source>
</evidence>
<organism evidence="1 2">
    <name type="scientific">Cutaneotrichosporon cavernicola</name>
    <dbReference type="NCBI Taxonomy" id="279322"/>
    <lineage>
        <taxon>Eukaryota</taxon>
        <taxon>Fungi</taxon>
        <taxon>Dikarya</taxon>
        <taxon>Basidiomycota</taxon>
        <taxon>Agaricomycotina</taxon>
        <taxon>Tremellomycetes</taxon>
        <taxon>Trichosporonales</taxon>
        <taxon>Trichosporonaceae</taxon>
        <taxon>Cutaneotrichosporon</taxon>
    </lineage>
</organism>
<dbReference type="GeneID" id="85491802"/>
<gene>
    <name evidence="1" type="ORF">CcaverHIS019_0106490</name>
</gene>
<dbReference type="KEGG" id="ccac:CcaHIS019_0106490"/>
<dbReference type="RefSeq" id="XP_060453197.1">
    <property type="nucleotide sequence ID" value="XM_060602666.1"/>
</dbReference>
<proteinExistence type="predicted"/>
<accession>A0AA48IBR7</accession>
<protein>
    <submittedName>
        <fullName evidence="1">Uncharacterized protein</fullName>
    </submittedName>
</protein>
<name>A0AA48IBR7_9TREE</name>
<keyword evidence="2" id="KW-1185">Reference proteome</keyword>
<evidence type="ECO:0000313" key="1">
    <source>
        <dbReference type="EMBL" id="BEI87931.1"/>
    </source>
</evidence>